<dbReference type="SUPFAM" id="SSF52540">
    <property type="entry name" value="P-loop containing nucleoside triphosphate hydrolases"/>
    <property type="match status" value="1"/>
</dbReference>
<sequence length="324" mass="38180">MDFTPPYIIRIDKEQWANELTNEILSFENIIQQFRDYLPKEIIEEYDIEIPKDFSNILNTLEVYFIQEQRLVLRQPISEHRFRREIVITDTIEKYSNEIGVLIQQKIGEYAQITQSLDSSFPKRLFQEKTGAKNSASLKERLNKLQEKRKKTSNYGLLKLDEDTFFKEQEIKESDAKVLSLYISDSEEKLSVFDSLVDQIEIFTKILNERRFNFKSIEIDKDKGFVFKAKNDLSLNLKPTELSSGEQHEVVLLFELLFKAKENSLVLIDEPEISLHVVWQKAFLNDIQEIIKLRRIDVVIATHSPQIINERWDLTVNLKASENE</sequence>
<comment type="caution">
    <text evidence="2">The sequence shown here is derived from an EMBL/GenBank/DDBJ whole genome shotgun (WGS) entry which is preliminary data.</text>
</comment>
<evidence type="ECO:0000313" key="3">
    <source>
        <dbReference type="Proteomes" id="UP000568751"/>
    </source>
</evidence>
<dbReference type="EMBL" id="JACCHT010000007">
    <property type="protein sequence ID" value="NYT28633.1"/>
    <property type="molecule type" value="Genomic_DNA"/>
</dbReference>
<gene>
    <name evidence="2" type="ORF">H0A76_12710</name>
</gene>
<feature type="domain" description="ATPase AAA-type core" evidence="1">
    <location>
        <begin position="186"/>
        <end position="309"/>
    </location>
</feature>
<dbReference type="Pfam" id="PF13304">
    <property type="entry name" value="AAA_21"/>
    <property type="match status" value="1"/>
</dbReference>
<dbReference type="AlphaFoldDB" id="A0A853F3N6"/>
<protein>
    <submittedName>
        <fullName evidence="2">AAA family ATPase</fullName>
    </submittedName>
</protein>
<accession>A0A853F3N6</accession>
<organism evidence="2 3">
    <name type="scientific">Candidatus Thiodubiliella endoseptemdiera</name>
    <dbReference type="NCBI Taxonomy" id="2738886"/>
    <lineage>
        <taxon>Bacteria</taxon>
        <taxon>Pseudomonadati</taxon>
        <taxon>Pseudomonadota</taxon>
        <taxon>Gammaproteobacteria</taxon>
        <taxon>Candidatus Pseudothioglobaceae</taxon>
        <taxon>Candidatus Thiodubiliella</taxon>
    </lineage>
</organism>
<dbReference type="InterPro" id="IPR051396">
    <property type="entry name" value="Bact_Antivir_Def_Nuclease"/>
</dbReference>
<proteinExistence type="predicted"/>
<dbReference type="GO" id="GO:0005524">
    <property type="term" value="F:ATP binding"/>
    <property type="evidence" value="ECO:0007669"/>
    <property type="project" value="InterPro"/>
</dbReference>
<dbReference type="Gene3D" id="3.40.50.300">
    <property type="entry name" value="P-loop containing nucleotide triphosphate hydrolases"/>
    <property type="match status" value="1"/>
</dbReference>
<evidence type="ECO:0000313" key="2">
    <source>
        <dbReference type="EMBL" id="NYT28633.1"/>
    </source>
</evidence>
<dbReference type="InterPro" id="IPR003959">
    <property type="entry name" value="ATPase_AAA_core"/>
</dbReference>
<evidence type="ECO:0000259" key="1">
    <source>
        <dbReference type="Pfam" id="PF13304"/>
    </source>
</evidence>
<dbReference type="GO" id="GO:0016887">
    <property type="term" value="F:ATP hydrolysis activity"/>
    <property type="evidence" value="ECO:0007669"/>
    <property type="project" value="InterPro"/>
</dbReference>
<reference evidence="2 3" key="1">
    <citation type="submission" date="2020-05" db="EMBL/GenBank/DDBJ databases">
        <title>Horizontal transmission and recombination maintain forever young bacterial symbiont genomes.</title>
        <authorList>
            <person name="Russell S.L."/>
            <person name="Pepper-Tunick E."/>
            <person name="Svedberg J."/>
            <person name="Byrne A."/>
            <person name="Ruelas Castillo J."/>
            <person name="Vollmers C."/>
            <person name="Beinart R.A."/>
            <person name="Corbett-Detig R."/>
        </authorList>
    </citation>
    <scope>NUCLEOTIDE SEQUENCE [LARGE SCALE GENOMIC DNA]</scope>
    <source>
        <strain evidence="2">455</strain>
    </source>
</reference>
<name>A0A853F3N6_9GAMM</name>
<dbReference type="PANTHER" id="PTHR43581:SF2">
    <property type="entry name" value="EXCINUCLEASE ATPASE SUBUNIT"/>
    <property type="match status" value="1"/>
</dbReference>
<dbReference type="Proteomes" id="UP000568751">
    <property type="component" value="Unassembled WGS sequence"/>
</dbReference>
<dbReference type="InterPro" id="IPR027417">
    <property type="entry name" value="P-loop_NTPase"/>
</dbReference>
<dbReference type="PANTHER" id="PTHR43581">
    <property type="entry name" value="ATP/GTP PHOSPHATASE"/>
    <property type="match status" value="1"/>
</dbReference>